<organism evidence="1">
    <name type="scientific">Anguilla anguilla</name>
    <name type="common">European freshwater eel</name>
    <name type="synonym">Muraena anguilla</name>
    <dbReference type="NCBI Taxonomy" id="7936"/>
    <lineage>
        <taxon>Eukaryota</taxon>
        <taxon>Metazoa</taxon>
        <taxon>Chordata</taxon>
        <taxon>Craniata</taxon>
        <taxon>Vertebrata</taxon>
        <taxon>Euteleostomi</taxon>
        <taxon>Actinopterygii</taxon>
        <taxon>Neopterygii</taxon>
        <taxon>Teleostei</taxon>
        <taxon>Anguilliformes</taxon>
        <taxon>Anguillidae</taxon>
        <taxon>Anguilla</taxon>
    </lineage>
</organism>
<evidence type="ECO:0000313" key="1">
    <source>
        <dbReference type="EMBL" id="JAH80249.1"/>
    </source>
</evidence>
<name>A0A0E9VQ63_ANGAN</name>
<reference evidence="1" key="1">
    <citation type="submission" date="2014-11" db="EMBL/GenBank/DDBJ databases">
        <authorList>
            <person name="Amaro Gonzalez C."/>
        </authorList>
    </citation>
    <scope>NUCLEOTIDE SEQUENCE</scope>
</reference>
<protein>
    <submittedName>
        <fullName evidence="1">Uncharacterized protein</fullName>
    </submittedName>
</protein>
<sequence length="28" mass="3238">MVMGTTDLIFLIYCRLYGNNTQKITSQI</sequence>
<accession>A0A0E9VQ63</accession>
<reference evidence="1" key="2">
    <citation type="journal article" date="2015" name="Fish Shellfish Immunol.">
        <title>Early steps in the European eel (Anguilla anguilla)-Vibrio vulnificus interaction in the gills: Role of the RtxA13 toxin.</title>
        <authorList>
            <person name="Callol A."/>
            <person name="Pajuelo D."/>
            <person name="Ebbesson L."/>
            <person name="Teles M."/>
            <person name="MacKenzie S."/>
            <person name="Amaro C."/>
        </authorList>
    </citation>
    <scope>NUCLEOTIDE SEQUENCE</scope>
</reference>
<dbReference type="EMBL" id="GBXM01028328">
    <property type="protein sequence ID" value="JAH80249.1"/>
    <property type="molecule type" value="Transcribed_RNA"/>
</dbReference>
<proteinExistence type="predicted"/>
<dbReference type="AlphaFoldDB" id="A0A0E9VQ63"/>